<dbReference type="GO" id="GO:0030154">
    <property type="term" value="P:cell differentiation"/>
    <property type="evidence" value="ECO:0007669"/>
    <property type="project" value="UniProtKB-KW"/>
</dbReference>
<dbReference type="GO" id="GO:0051321">
    <property type="term" value="P:meiotic cell cycle"/>
    <property type="evidence" value="ECO:0007669"/>
    <property type="project" value="UniProtKB-KW"/>
</dbReference>
<dbReference type="Pfam" id="PF04969">
    <property type="entry name" value="CS"/>
    <property type="match status" value="1"/>
</dbReference>
<dbReference type="Pfam" id="PF00270">
    <property type="entry name" value="DEAD"/>
    <property type="match status" value="1"/>
</dbReference>
<dbReference type="Proteomes" id="UP001634394">
    <property type="component" value="Unassembled WGS sequence"/>
</dbReference>
<dbReference type="InterPro" id="IPR011545">
    <property type="entry name" value="DEAD/DEAH_box_helicase_dom"/>
</dbReference>
<dbReference type="InterPro" id="IPR016024">
    <property type="entry name" value="ARM-type_fold"/>
</dbReference>
<dbReference type="GO" id="GO:0016787">
    <property type="term" value="F:hydrolase activity"/>
    <property type="evidence" value="ECO:0007669"/>
    <property type="project" value="UniProtKB-KW"/>
</dbReference>
<dbReference type="InterPro" id="IPR035437">
    <property type="entry name" value="SNase_OB-fold_sf"/>
</dbReference>
<dbReference type="InterPro" id="IPR008978">
    <property type="entry name" value="HSP20-like_chaperone"/>
</dbReference>
<evidence type="ECO:0000259" key="18">
    <source>
        <dbReference type="PROSITE" id="PS51203"/>
    </source>
</evidence>
<keyword evidence="9" id="KW-0744">Spermatogenesis</keyword>
<feature type="region of interest" description="Disordered" evidence="14">
    <location>
        <begin position="1953"/>
        <end position="1999"/>
    </location>
</feature>
<feature type="compositionally biased region" description="Low complexity" evidence="14">
    <location>
        <begin position="477"/>
        <end position="489"/>
    </location>
</feature>
<dbReference type="SUPFAM" id="SSF49764">
    <property type="entry name" value="HSP20-like chaperones"/>
    <property type="match status" value="1"/>
</dbReference>
<evidence type="ECO:0000256" key="8">
    <source>
        <dbReference type="ARBA" id="ARBA00022840"/>
    </source>
</evidence>
<sequence>MEGRIFNIAVVKISDPSHFVACIITNDEDFKKLCEDMNSHFGNSQVVSTIIERPRGNEICAAKDGRNWHRVKVEEIVQGGTKVSCFFLDIGKTEILGREVLRQLPGKFQTVLYQVRNFCLHGVKALTMTIVGEDLMHELRPSRKWDSSVVTFMRKKLDESLQSTAEVVREDGNGTLHVILKLKMPGGSVLNLNEELIRKKYAVNAAADEEVSLGRSSRLMIHSDSSGLRGSFGSGDRPVLQKDFLQHVSRNRDCFSDTEGIDRHSAYFQGNSLEISKPSLDHGYMTDTAPKIRIHHRGHFRKEGGNIPEQAQVSPTGGQEKNLVMGPLQAILGGSGPVPLSCVAKKMQRNEQNVYHKLPREGADERIVSTNSSQLTNEHKSSNKLTEYQSTVSISSLSLSSASLVNLQNSLSSASSSSSHSSLSCFDSVQSKRPQISTGSSLLNGILSAMKSYQTKIHGKTPQLAQNPQILLPACGNASSSTANSSENSQGRQTQPALVGVASGCSLRSLSGKQLLIKPVVPKISGSDVRTKSDTEGSKLTSKQVNKSQLHPLPYEVGDLVEQKTKLVKLTAGMFQVEDNVLVHGVLPQPPYRDFTDAPFTEFVKTRLERFNFASPTLVQAYTWPPICRGRHVIAVSPVNTGKTIAYLAPMVSYVMKIDLYESLPKENGPYIIILVPSWKKAEEVYLDLQCMTLTSTPGEGHVPNIALLYGGGNEENQAIKLINGCEILVATPACLLRMVEKGFTDLNKLCHLVIDNADSLLEIYTEELKEIMKKYAFLLNERSDSSKAPRQFLLFSSQWNQAIESFMSAYLEEPLIIMTSMFEAAIYGKVKQVVHMCKTDQQSQQVLALMETIPMDQNKIIIFSSKKSSITYLKQLLSHQCKYNLLVYPEMSLEDIELVREEWISSNPVLICHDELVSELWVSNANVVIHYDLPDSKTKFGNRLSCMRQYFFDYSSETERSKEPTSHILITEECGMQMQSLDQLLRRSRCNIPIQMKAMLAGIHQVKEEDRNKGLCVQLKAFGLCRLMLHCGYRHLLIPEVDCPAYSNWLPNEGELKVHILYVVNANHYFVRILEHRTTQNSNLVTTNLSAAFGRLQWEMSFYYAKQANWKQEVEPDTGNLYSYMSEEESFFRVRVIGPTEIDETCRAVSLVQFIDIGKEARVPADKLFYMPTHLKDIPPQAVEVFVCRIQPVDKDTEWTSKADNYISKAVGNQTLEGNIVLRIGNTVWFDPLVQQMVLQESGSITNHFIIHLELLRNGLAIENPKHLDLLYKLCKGRIDVPKSLLQKSSLGILTSLVSTDILPECDDYFDVYVPQVDTPDLIFVQRKQTSQRLETQMDELNEFFSKKMKEISRPKYAPGVFCVAQFSKDNRWHRGKILSLIGNDKCEVFFTDYGDKETVPTTKIYELPKDFQELPFQAIECRLAHITPWGDKWEEAAGDILWNLTHFVGGDMKLLVAKVMGKEASDYAGLHRYIVELSEMSQVSINLAQALVWQKVAKPMPSSPLEELFPILPAMSRKIYSSRFDKIPDLCAAIYWEKEDEAKAQQMCMELSVILSAVPTGVMKSSSLMAEIISSLCKLVGHVRNATLLAVILDRCILGLAEADIWFQDEILKEDVITMMTLCLEQNSDPEIQRVAAASIARFSNSVKKFQQQFQEKWRVSTLKELLESTENTHVQSAVCQALASICQGSDRLCDEMLTSQLCVTVGRILANDNSVAESCLDFLSVLASYDSSHPELKKESLIEDIVKTLGKSTSDKCIRIAITFCKNFAAVRRKNKTFLLEKEIVPILSRILQQRQLSSTTTQLCEDLHRSLVVRIPQEPMSSSAVIPEHSGDQQKYNQSRIFPEVRWSQNSFAVLLSVKVNGVKGNPVIMDEKSVHFKATIDGRCYSFDYDLYDRIIPNKSRMVTHQREVLISLKKLEKGRWPRLVRGKKKPVNLTIDFERFVDSSDDSEVDEDETAPLTFKKNRKRKGLPRIQRQRKPLDPTSPATDSDDDSSENSLIDYRFLKIEKKK</sequence>
<feature type="domain" description="Helicase ATP-binding" evidence="16">
    <location>
        <begin position="624"/>
        <end position="818"/>
    </location>
</feature>
<dbReference type="PROSITE" id="PS50304">
    <property type="entry name" value="TUDOR"/>
    <property type="match status" value="2"/>
</dbReference>
<comment type="catalytic activity">
    <reaction evidence="12">
        <text>ATP + H2O = ADP + phosphate + H(+)</text>
        <dbReference type="Rhea" id="RHEA:13065"/>
        <dbReference type="ChEBI" id="CHEBI:15377"/>
        <dbReference type="ChEBI" id="CHEBI:15378"/>
        <dbReference type="ChEBI" id="CHEBI:30616"/>
        <dbReference type="ChEBI" id="CHEBI:43474"/>
        <dbReference type="ChEBI" id="CHEBI:456216"/>
        <dbReference type="EC" id="3.6.4.13"/>
    </reaction>
</comment>
<dbReference type="InterPro" id="IPR044742">
    <property type="entry name" value="DEAD/DEAH_RhlB"/>
</dbReference>
<accession>A0ABD3VD73</accession>
<feature type="region of interest" description="Disordered" evidence="14">
    <location>
        <begin position="475"/>
        <end position="497"/>
    </location>
</feature>
<reference evidence="19 20" key="1">
    <citation type="submission" date="2024-11" db="EMBL/GenBank/DDBJ databases">
        <title>Chromosome-level genome assembly of the freshwater bivalve Anodonta woodiana.</title>
        <authorList>
            <person name="Chen X."/>
        </authorList>
    </citation>
    <scope>NUCLEOTIDE SEQUENCE [LARGE SCALE GENOMIC DNA]</scope>
    <source>
        <strain evidence="19">MN2024</strain>
        <tissue evidence="19">Gills</tissue>
    </source>
</reference>
<evidence type="ECO:0000256" key="14">
    <source>
        <dbReference type="SAM" id="MobiDB-lite"/>
    </source>
</evidence>
<dbReference type="InterPro" id="IPR007052">
    <property type="entry name" value="CS_dom"/>
</dbReference>
<dbReference type="PROSITE" id="PS51203">
    <property type="entry name" value="CS"/>
    <property type="match status" value="1"/>
</dbReference>
<gene>
    <name evidence="19" type="ORF">ACJMK2_009353</name>
</gene>
<comment type="caution">
    <text evidence="19">The sequence shown here is derived from an EMBL/GenBank/DDBJ whole genome shotgun (WGS) entry which is preliminary data.</text>
</comment>
<feature type="domain" description="Helicase C-terminal" evidence="17">
    <location>
        <begin position="846"/>
        <end position="1001"/>
    </location>
</feature>
<evidence type="ECO:0000256" key="4">
    <source>
        <dbReference type="ARBA" id="ARBA00022741"/>
    </source>
</evidence>
<dbReference type="PANTHER" id="PTHR22655:SF2">
    <property type="entry name" value="ATP-DEPENDENT RNA HELICASE TDRD12-RELATED"/>
    <property type="match status" value="1"/>
</dbReference>
<dbReference type="InterPro" id="IPR001650">
    <property type="entry name" value="Helicase_C-like"/>
</dbReference>
<evidence type="ECO:0000256" key="9">
    <source>
        <dbReference type="ARBA" id="ARBA00022871"/>
    </source>
</evidence>
<evidence type="ECO:0000313" key="19">
    <source>
        <dbReference type="EMBL" id="KAL3859121.1"/>
    </source>
</evidence>
<keyword evidence="8" id="KW-0067">ATP-binding</keyword>
<feature type="coiled-coil region" evidence="13">
    <location>
        <begin position="755"/>
        <end position="782"/>
    </location>
</feature>
<dbReference type="SUPFAM" id="SSF48371">
    <property type="entry name" value="ARM repeat"/>
    <property type="match status" value="1"/>
</dbReference>
<keyword evidence="7" id="KW-0347">Helicase</keyword>
<dbReference type="PANTHER" id="PTHR22655">
    <property type="entry name" value="ATP-DEPENDENT RNA HELICASE TDRD12-RELATED"/>
    <property type="match status" value="1"/>
</dbReference>
<dbReference type="FunFam" id="2.30.30.140:FF:000018">
    <property type="entry name" value="Serine/threonine-protein kinase 31"/>
    <property type="match status" value="1"/>
</dbReference>
<name>A0ABD3VD73_SINWO</name>
<dbReference type="PROSITE" id="PS51192">
    <property type="entry name" value="HELICASE_ATP_BIND_1"/>
    <property type="match status" value="1"/>
</dbReference>
<keyword evidence="13" id="KW-0175">Coiled coil</keyword>
<dbReference type="InterPro" id="IPR014001">
    <property type="entry name" value="Helicase_ATP-bd"/>
</dbReference>
<dbReference type="Gene3D" id="3.40.50.300">
    <property type="entry name" value="P-loop containing nucleotide triphosphate hydrolases"/>
    <property type="match status" value="2"/>
</dbReference>
<evidence type="ECO:0000256" key="2">
    <source>
        <dbReference type="ARBA" id="ARBA00022473"/>
    </source>
</evidence>
<keyword evidence="2" id="KW-0217">Developmental protein</keyword>
<keyword evidence="4" id="KW-0547">Nucleotide-binding</keyword>
<feature type="domain" description="Tudor" evidence="15">
    <location>
        <begin position="1357"/>
        <end position="1416"/>
    </location>
</feature>
<dbReference type="InterPro" id="IPR027417">
    <property type="entry name" value="P-loop_NTPase"/>
</dbReference>
<dbReference type="InterPro" id="IPR002999">
    <property type="entry name" value="Tudor"/>
</dbReference>
<evidence type="ECO:0000259" key="17">
    <source>
        <dbReference type="PROSITE" id="PS51194"/>
    </source>
</evidence>
<dbReference type="Gene3D" id="1.25.10.10">
    <property type="entry name" value="Leucine-rich Repeat Variant"/>
    <property type="match status" value="1"/>
</dbReference>
<keyword evidence="11" id="KW-0469">Meiosis</keyword>
<dbReference type="Gene3D" id="2.60.40.790">
    <property type="match status" value="1"/>
</dbReference>
<dbReference type="GO" id="GO:0003724">
    <property type="term" value="F:RNA helicase activity"/>
    <property type="evidence" value="ECO:0007669"/>
    <property type="project" value="UniProtKB-EC"/>
</dbReference>
<dbReference type="Gene3D" id="2.30.30.140">
    <property type="match status" value="3"/>
</dbReference>
<dbReference type="SMART" id="SM00487">
    <property type="entry name" value="DEXDc"/>
    <property type="match status" value="1"/>
</dbReference>
<dbReference type="GO" id="GO:0005524">
    <property type="term" value="F:ATP binding"/>
    <property type="evidence" value="ECO:0007669"/>
    <property type="project" value="UniProtKB-KW"/>
</dbReference>
<keyword evidence="3" id="KW-0677">Repeat</keyword>
<protein>
    <recommendedName>
        <fullName evidence="1">RNA helicase</fullName>
        <ecNumber evidence="1">3.6.4.13</ecNumber>
    </recommendedName>
</protein>
<feature type="domain" description="Tudor" evidence="15">
    <location>
        <begin position="53"/>
        <end position="111"/>
    </location>
</feature>
<feature type="region of interest" description="Disordered" evidence="14">
    <location>
        <begin position="526"/>
        <end position="546"/>
    </location>
</feature>
<dbReference type="PROSITE" id="PS51194">
    <property type="entry name" value="HELICASE_CTER"/>
    <property type="match status" value="1"/>
</dbReference>
<keyword evidence="5" id="KW-0221">Differentiation</keyword>
<evidence type="ECO:0000256" key="7">
    <source>
        <dbReference type="ARBA" id="ARBA00022806"/>
    </source>
</evidence>
<dbReference type="SUPFAM" id="SSF63748">
    <property type="entry name" value="Tudor/PWWP/MBT"/>
    <property type="match status" value="3"/>
</dbReference>
<dbReference type="EMBL" id="JBJQND010000012">
    <property type="protein sequence ID" value="KAL3859121.1"/>
    <property type="molecule type" value="Genomic_DNA"/>
</dbReference>
<evidence type="ECO:0000259" key="15">
    <source>
        <dbReference type="PROSITE" id="PS50304"/>
    </source>
</evidence>
<dbReference type="GO" id="GO:0007283">
    <property type="term" value="P:spermatogenesis"/>
    <property type="evidence" value="ECO:0007669"/>
    <property type="project" value="UniProtKB-KW"/>
</dbReference>
<keyword evidence="10" id="KW-0943">RNA-mediated gene silencing</keyword>
<feature type="compositionally biased region" description="Basic residues" evidence="14">
    <location>
        <begin position="1966"/>
        <end position="1981"/>
    </location>
</feature>
<dbReference type="GO" id="GO:0031047">
    <property type="term" value="P:regulatory ncRNA-mediated gene silencing"/>
    <property type="evidence" value="ECO:0007669"/>
    <property type="project" value="UniProtKB-KW"/>
</dbReference>
<evidence type="ECO:0000256" key="10">
    <source>
        <dbReference type="ARBA" id="ARBA00023158"/>
    </source>
</evidence>
<evidence type="ECO:0000256" key="3">
    <source>
        <dbReference type="ARBA" id="ARBA00022737"/>
    </source>
</evidence>
<evidence type="ECO:0000256" key="11">
    <source>
        <dbReference type="ARBA" id="ARBA00023254"/>
    </source>
</evidence>
<evidence type="ECO:0000313" key="20">
    <source>
        <dbReference type="Proteomes" id="UP001634394"/>
    </source>
</evidence>
<feature type="domain" description="CS" evidence="18">
    <location>
        <begin position="1844"/>
        <end position="1930"/>
    </location>
</feature>
<evidence type="ECO:0000256" key="5">
    <source>
        <dbReference type="ARBA" id="ARBA00022782"/>
    </source>
</evidence>
<keyword evidence="6" id="KW-0378">Hydrolase</keyword>
<dbReference type="EC" id="3.6.4.13" evidence="1"/>
<dbReference type="CDD" id="cd00268">
    <property type="entry name" value="DEADc"/>
    <property type="match status" value="1"/>
</dbReference>
<dbReference type="Gene3D" id="2.40.50.90">
    <property type="match status" value="2"/>
</dbReference>
<keyword evidence="20" id="KW-1185">Reference proteome</keyword>
<evidence type="ECO:0000256" key="13">
    <source>
        <dbReference type="SAM" id="Coils"/>
    </source>
</evidence>
<evidence type="ECO:0000259" key="16">
    <source>
        <dbReference type="PROSITE" id="PS51192"/>
    </source>
</evidence>
<proteinExistence type="predicted"/>
<dbReference type="SUPFAM" id="SSF52540">
    <property type="entry name" value="P-loop containing nucleoside triphosphate hydrolases"/>
    <property type="match status" value="2"/>
</dbReference>
<evidence type="ECO:0000256" key="12">
    <source>
        <dbReference type="ARBA" id="ARBA00047984"/>
    </source>
</evidence>
<evidence type="ECO:0000256" key="1">
    <source>
        <dbReference type="ARBA" id="ARBA00012552"/>
    </source>
</evidence>
<evidence type="ECO:0000256" key="6">
    <source>
        <dbReference type="ARBA" id="ARBA00022801"/>
    </source>
</evidence>
<dbReference type="SMART" id="SM00333">
    <property type="entry name" value="TUDOR"/>
    <property type="match status" value="3"/>
</dbReference>
<organism evidence="19 20">
    <name type="scientific">Sinanodonta woodiana</name>
    <name type="common">Chinese pond mussel</name>
    <name type="synonym">Anodonta woodiana</name>
    <dbReference type="NCBI Taxonomy" id="1069815"/>
    <lineage>
        <taxon>Eukaryota</taxon>
        <taxon>Metazoa</taxon>
        <taxon>Spiralia</taxon>
        <taxon>Lophotrochozoa</taxon>
        <taxon>Mollusca</taxon>
        <taxon>Bivalvia</taxon>
        <taxon>Autobranchia</taxon>
        <taxon>Heteroconchia</taxon>
        <taxon>Palaeoheterodonta</taxon>
        <taxon>Unionida</taxon>
        <taxon>Unionoidea</taxon>
        <taxon>Unionidae</taxon>
        <taxon>Unioninae</taxon>
        <taxon>Sinanodonta</taxon>
    </lineage>
</organism>
<dbReference type="InterPro" id="IPR011989">
    <property type="entry name" value="ARM-like"/>
</dbReference>
<dbReference type="Pfam" id="PF00567">
    <property type="entry name" value="TUDOR"/>
    <property type="match status" value="3"/>
</dbReference>
<dbReference type="CDD" id="cd20435">
    <property type="entry name" value="Tudor_TDRD12_rpt2"/>
    <property type="match status" value="1"/>
</dbReference>